<proteinExistence type="predicted"/>
<feature type="domain" description="Microcin J25-processing protein McjB C-terminal" evidence="1">
    <location>
        <begin position="105"/>
        <end position="210"/>
    </location>
</feature>
<keyword evidence="3" id="KW-1185">Reference proteome</keyword>
<dbReference type="NCBIfam" id="NF033537">
    <property type="entry name" value="lasso_biosyn_B2"/>
    <property type="match status" value="1"/>
</dbReference>
<dbReference type="OrthoDB" id="119963at2"/>
<name>A0A328BIZ9_9CAUL</name>
<protein>
    <submittedName>
        <fullName evidence="2">Lasso peptide biosynthesis B2 protein</fullName>
    </submittedName>
</protein>
<reference evidence="2 3" key="1">
    <citation type="submission" date="2018-05" db="EMBL/GenBank/DDBJ databases">
        <authorList>
            <person name="Lanie J.A."/>
            <person name="Ng W.-L."/>
            <person name="Kazmierczak K.M."/>
            <person name="Andrzejewski T.M."/>
            <person name="Davidsen T.M."/>
            <person name="Wayne K.J."/>
            <person name="Tettelin H."/>
            <person name="Glass J.I."/>
            <person name="Rusch D."/>
            <person name="Podicherti R."/>
            <person name="Tsui H.-C.T."/>
            <person name="Winkler M.E."/>
        </authorList>
    </citation>
    <scope>NUCLEOTIDE SEQUENCE [LARGE SCALE GENOMIC DNA]</scope>
    <source>
        <strain evidence="2 3">BUT-10</strain>
    </source>
</reference>
<evidence type="ECO:0000313" key="3">
    <source>
        <dbReference type="Proteomes" id="UP000249524"/>
    </source>
</evidence>
<sequence length="213" mass="23407">MTLTLRSDVHAAVVDDDVVVLDIGADDYLCLPGLAPLWRLAVDADGRVGDPDLSAQLRAAGLLGTDHTRVSRAPLPLAHRSACDLPPEPLTFRDRLALTGALWDVLLHYRGRSLTHILRHVRRRGVGPAASVAATVRLSATFAHVLPWLPLPAKCLVRSFALLCFLQRRGQDAHWCFGVRTWPFSAHCWLQVGDVALDDHADQLRAYTTIHVA</sequence>
<evidence type="ECO:0000259" key="1">
    <source>
        <dbReference type="Pfam" id="PF13471"/>
    </source>
</evidence>
<organism evidence="2 3">
    <name type="scientific">Phenylobacterium kunshanense</name>
    <dbReference type="NCBI Taxonomy" id="1445034"/>
    <lineage>
        <taxon>Bacteria</taxon>
        <taxon>Pseudomonadati</taxon>
        <taxon>Pseudomonadota</taxon>
        <taxon>Alphaproteobacteria</taxon>
        <taxon>Caulobacterales</taxon>
        <taxon>Caulobacteraceae</taxon>
        <taxon>Phenylobacterium</taxon>
    </lineage>
</organism>
<comment type="caution">
    <text evidence="2">The sequence shown here is derived from an EMBL/GenBank/DDBJ whole genome shotgun (WGS) entry which is preliminary data.</text>
</comment>
<dbReference type="Proteomes" id="UP000249524">
    <property type="component" value="Unassembled WGS sequence"/>
</dbReference>
<dbReference type="InterPro" id="IPR053521">
    <property type="entry name" value="McjB-like"/>
</dbReference>
<evidence type="ECO:0000313" key="2">
    <source>
        <dbReference type="EMBL" id="RAK66381.1"/>
    </source>
</evidence>
<gene>
    <name evidence="2" type="ORF">DJ019_09040</name>
</gene>
<dbReference type="EMBL" id="QFYS01000003">
    <property type="protein sequence ID" value="RAK66381.1"/>
    <property type="molecule type" value="Genomic_DNA"/>
</dbReference>
<dbReference type="AlphaFoldDB" id="A0A328BIZ9"/>
<dbReference type="RefSeq" id="WP_111275690.1">
    <property type="nucleotide sequence ID" value="NZ_QFYS01000003.1"/>
</dbReference>
<accession>A0A328BIZ9</accession>
<dbReference type="InterPro" id="IPR032708">
    <property type="entry name" value="McjB_C"/>
</dbReference>
<dbReference type="Pfam" id="PF13471">
    <property type="entry name" value="Transglut_core3"/>
    <property type="match status" value="1"/>
</dbReference>